<evidence type="ECO:0000256" key="9">
    <source>
        <dbReference type="SAM" id="Phobius"/>
    </source>
</evidence>
<comment type="similarity">
    <text evidence="7">Belongs to the inward rectifier-type potassium channel (TC 1.A.2.1) family.</text>
</comment>
<dbReference type="GO" id="GO:1990573">
    <property type="term" value="P:potassium ion import across plasma membrane"/>
    <property type="evidence" value="ECO:0007669"/>
    <property type="project" value="TreeGrafter"/>
</dbReference>
<evidence type="ECO:0000256" key="8">
    <source>
        <dbReference type="SAM" id="MobiDB-lite"/>
    </source>
</evidence>
<dbReference type="AlphaFoldDB" id="A0A640KAX3"/>
<feature type="compositionally biased region" description="Low complexity" evidence="8">
    <location>
        <begin position="456"/>
        <end position="472"/>
    </location>
</feature>
<dbReference type="EMBL" id="BLBS01000010">
    <property type="protein sequence ID" value="GET86301.1"/>
    <property type="molecule type" value="Genomic_DNA"/>
</dbReference>
<evidence type="ECO:0000256" key="1">
    <source>
        <dbReference type="ARBA" id="ARBA00022448"/>
    </source>
</evidence>
<dbReference type="InterPro" id="IPR016449">
    <property type="entry name" value="K_chnl_inward-rec_Kir"/>
</dbReference>
<keyword evidence="11" id="KW-1185">Reference proteome</keyword>
<dbReference type="InterPro" id="IPR014756">
    <property type="entry name" value="Ig_E-set"/>
</dbReference>
<keyword evidence="1 7" id="KW-0813">Transport</keyword>
<keyword evidence="7 9" id="KW-0812">Transmembrane</keyword>
<keyword evidence="9" id="KW-0472">Membrane</keyword>
<keyword evidence="5 7" id="KW-0406">Ion transport</keyword>
<evidence type="ECO:0000256" key="2">
    <source>
        <dbReference type="ARBA" id="ARBA00022538"/>
    </source>
</evidence>
<dbReference type="VEuPathDB" id="TriTrypDB:LtaPh_0904900"/>
<keyword evidence="4 7" id="KW-0630">Potassium</keyword>
<proteinExistence type="inferred from homology"/>
<dbReference type="OrthoDB" id="273257at2759"/>
<keyword evidence="2 7" id="KW-0633">Potassium transport</keyword>
<feature type="compositionally biased region" description="Basic residues" evidence="8">
    <location>
        <begin position="376"/>
        <end position="386"/>
    </location>
</feature>
<evidence type="ECO:0000256" key="4">
    <source>
        <dbReference type="ARBA" id="ARBA00022958"/>
    </source>
</evidence>
<protein>
    <submittedName>
        <fullName evidence="10">Uncharacterized protein</fullName>
    </submittedName>
</protein>
<dbReference type="GO" id="GO:0005242">
    <property type="term" value="F:inward rectifier potassium channel activity"/>
    <property type="evidence" value="ECO:0007669"/>
    <property type="project" value="InterPro"/>
</dbReference>
<evidence type="ECO:0000256" key="6">
    <source>
        <dbReference type="ARBA" id="ARBA00023303"/>
    </source>
</evidence>
<feature type="transmembrane region" description="Helical" evidence="9">
    <location>
        <begin position="160"/>
        <end position="182"/>
    </location>
</feature>
<evidence type="ECO:0000256" key="5">
    <source>
        <dbReference type="ARBA" id="ARBA00023065"/>
    </source>
</evidence>
<keyword evidence="9" id="KW-1133">Transmembrane helix</keyword>
<reference evidence="10" key="1">
    <citation type="submission" date="2019-11" db="EMBL/GenBank/DDBJ databases">
        <title>Leishmania tarentolae CDS.</title>
        <authorList>
            <person name="Goto Y."/>
            <person name="Yamagishi J."/>
        </authorList>
    </citation>
    <scope>NUCLEOTIDE SEQUENCE [LARGE SCALE GENOMIC DNA]</scope>
    <source>
        <strain evidence="10">Parrot Tar II</strain>
    </source>
</reference>
<dbReference type="Gene3D" id="2.60.40.1400">
    <property type="entry name" value="G protein-activated inward rectifier potassium channel 1"/>
    <property type="match status" value="1"/>
</dbReference>
<dbReference type="Proteomes" id="UP000419144">
    <property type="component" value="Unassembled WGS sequence"/>
</dbReference>
<dbReference type="GO" id="GO:0005886">
    <property type="term" value="C:plasma membrane"/>
    <property type="evidence" value="ECO:0007669"/>
    <property type="project" value="TreeGrafter"/>
</dbReference>
<dbReference type="PANTHER" id="PTHR11767:SF102">
    <property type="entry name" value="INWARDLY RECTIFYING POTASSIUM CHANNEL 1, ISOFORM F"/>
    <property type="match status" value="1"/>
</dbReference>
<feature type="transmembrane region" description="Helical" evidence="9">
    <location>
        <begin position="188"/>
        <end position="209"/>
    </location>
</feature>
<evidence type="ECO:0000313" key="11">
    <source>
        <dbReference type="Proteomes" id="UP000419144"/>
    </source>
</evidence>
<dbReference type="PANTHER" id="PTHR11767">
    <property type="entry name" value="INWARD RECTIFIER POTASSIUM CHANNEL"/>
    <property type="match status" value="1"/>
</dbReference>
<feature type="compositionally biased region" description="Low complexity" evidence="8">
    <location>
        <begin position="359"/>
        <end position="369"/>
    </location>
</feature>
<feature type="transmembrane region" description="Helical" evidence="9">
    <location>
        <begin position="230"/>
        <end position="251"/>
    </location>
</feature>
<sequence>MRGDVHHCLRSLCRQHHRGFRSLTMLRGVSLEPQQRVVKDPQDLPHELKSSLLGAPLFHAPAGYGSVDRSGANSSQVSSPLLSREMWHAQRLCSSGPSPSSLMSRVFRSATPHYSTYLRGQVPVFDFNGSLTTRQVGVHTFRFRSLSLFYLFRSQSWTALITYSIALYLLIVLLITGAYYTWGVACGAAMNMVSAIYFTVVSLAANGGYMGEDGDTMTDATHMCYRGRTAIVMACSYVNILFVGLVAALVVSKAEHTGKLGHRVVFSDFCTLTTVPGRVDQWRLVFRVANVDNHIPLARGKLRLFCVTAEPLKEYRLRQLQPQMLQHSHPMKKRAGLAGGSSHHLLPGVECDGGGGGRHPPATTPLTAEAAEHLRGAKGKRRHAKAHSGEHSERARAQRHERQRKVRDRKLRKSGSGDRTDEADSPGHHRGRCSEGSLSSPKSHGVPCTESRGHRGVSSGSSTSSSSSAASSDSDDSTRSSSSVSPQFLSASLPAKDTSSTRTGRQAKPFVSSQEGSCLYAASPAMEAESEPSVAYADKRSLLFTDIPEPAASVPVPSGPPNKDDGRALERVHLCVHEMRWTCAGEMYLDHGERGQLSLWYPADIIHSIDERSPLRPFLELPHVAASLRNDTASAEALAQFACRADLVRQRFQIVAVFEATEMESGSTITAKRTYTNEDIVAHYKFSDRLVHMHPESSEVMLDFHYFNALLPVDLVEPSTTDSDM</sequence>
<accession>A0A640KAX3</accession>
<gene>
    <name evidence="10" type="ORF">LtaPh_0904900</name>
</gene>
<dbReference type="GO" id="GO:0034702">
    <property type="term" value="C:monoatomic ion channel complex"/>
    <property type="evidence" value="ECO:0007669"/>
    <property type="project" value="UniProtKB-KW"/>
</dbReference>
<comment type="caution">
    <text evidence="10">The sequence shown here is derived from an EMBL/GenBank/DDBJ whole genome shotgun (WGS) entry which is preliminary data.</text>
</comment>
<organism evidence="10 11">
    <name type="scientific">Leishmania tarentolae</name>
    <name type="common">Sauroleishmania tarentolae</name>
    <dbReference type="NCBI Taxonomy" id="5689"/>
    <lineage>
        <taxon>Eukaryota</taxon>
        <taxon>Discoba</taxon>
        <taxon>Euglenozoa</taxon>
        <taxon>Kinetoplastea</taxon>
        <taxon>Metakinetoplastina</taxon>
        <taxon>Trypanosomatida</taxon>
        <taxon>Trypanosomatidae</taxon>
        <taxon>Leishmaniinae</taxon>
        <taxon>Leishmania</taxon>
        <taxon>lizard Leishmania</taxon>
    </lineage>
</organism>
<dbReference type="InterPro" id="IPR013518">
    <property type="entry name" value="K_chnl_inward-rec_Kir_cyto"/>
</dbReference>
<keyword evidence="3 7" id="KW-0851">Voltage-gated channel</keyword>
<feature type="compositionally biased region" description="Basic and acidic residues" evidence="8">
    <location>
        <begin position="387"/>
        <end position="400"/>
    </location>
</feature>
<dbReference type="GO" id="GO:0034765">
    <property type="term" value="P:regulation of monoatomic ion transmembrane transport"/>
    <property type="evidence" value="ECO:0007669"/>
    <property type="project" value="TreeGrafter"/>
</dbReference>
<evidence type="ECO:0000256" key="7">
    <source>
        <dbReference type="RuleBase" id="RU003822"/>
    </source>
</evidence>
<evidence type="ECO:0000256" key="3">
    <source>
        <dbReference type="ARBA" id="ARBA00022882"/>
    </source>
</evidence>
<evidence type="ECO:0000313" key="10">
    <source>
        <dbReference type="EMBL" id="GET86301.1"/>
    </source>
</evidence>
<name>A0A640KAX3_LEITA</name>
<comment type="subcellular location">
    <subcellularLocation>
        <location evidence="7">Membrane</location>
        <topology evidence="7">Multi-pass membrane protein</topology>
    </subcellularLocation>
</comment>
<dbReference type="SUPFAM" id="SSF81296">
    <property type="entry name" value="E set domains"/>
    <property type="match status" value="1"/>
</dbReference>
<feature type="compositionally biased region" description="Basic and acidic residues" evidence="8">
    <location>
        <begin position="415"/>
        <end position="427"/>
    </location>
</feature>
<feature type="region of interest" description="Disordered" evidence="8">
    <location>
        <begin position="325"/>
        <end position="514"/>
    </location>
</feature>
<feature type="compositionally biased region" description="Basic residues" evidence="8">
    <location>
        <begin position="401"/>
        <end position="413"/>
    </location>
</feature>
<keyword evidence="6 7" id="KW-0407">Ion channel</keyword>